<feature type="transmembrane region" description="Helical" evidence="2">
    <location>
        <begin position="627"/>
        <end position="645"/>
    </location>
</feature>
<gene>
    <name evidence="3" type="ORF">HMPREF0971_01393</name>
</gene>
<dbReference type="EMBL" id="ACUZ02000025">
    <property type="protein sequence ID" value="EFB32264.1"/>
    <property type="molecule type" value="Genomic_DNA"/>
</dbReference>
<keyword evidence="2" id="KW-0472">Membrane</keyword>
<dbReference type="AlphaFoldDB" id="D1QQZ1"/>
<dbReference type="STRING" id="649760.HMPREF0971_01393"/>
<evidence type="ECO:0000256" key="2">
    <source>
        <dbReference type="SAM" id="Phobius"/>
    </source>
</evidence>
<name>D1QQZ1_9BACT</name>
<dbReference type="HOGENOM" id="CLU_025129_0_0_10"/>
<dbReference type="Proteomes" id="UP000004079">
    <property type="component" value="Unassembled WGS sequence"/>
</dbReference>
<keyword evidence="2" id="KW-0812">Transmembrane</keyword>
<sequence length="692" mass="81933">MIKRNYMDIRSITRIAAVIYADNMSSRTTNTIKRKFVESAYINNNNSLLTLAELINKIEEEMGLLFSEEEIKKIVKDKDFFVEVLNRSSEDIKYNLQEKRYSVLCSKPIDEMSEVIENYFSSHQDYIVKLTIESFKDLIYRYLHSILDSNISAYSHFVGSISIDKIPKMNQELFNDEEIDIINDFVKWDNDAKNRAIFKLVNYCIEYAVVVNNSSEDVLSKSLRTKIFYLDNAILYRALGINGETRRRRTISFLRKCKESGQKFVISKFTRIEFFNTIEYHLQQLNTSTPFGQISPRTFRRYANGDGFYQFYHEWRDGRINYGFDIFKTHIHTLYKELVKQFDIDEDFKVPFNEREEPSVIAIYRDEIQTVKKTNRNEPHLMDARNMFWIECIRNGNNIDIASTKYYFITSDQKLQFWDKNHSTNQPLTLLPSQWMGLILKYVSRSSDDYKSFISFMNLPKDNSVISEDELQAVMAGISEMTEEFSKQESIIESMVEIKFGDILKGNIQGNAKAYAKDKLEKELEKQLEKKERERLEQTKAHDNIVSQIKEKAKKLVEDSERRLREEKHRNIVKDIDSLERRQNGIMEQVDDRRTLLKVLLFGGEVVLITGWIIMILKIGWDKMEMWTYLIGLPLFLFPNLFFAIKGRSINLISYIERICHNYQMQLYAKYDFSDNELDELKKMKEQIERTH</sequence>
<keyword evidence="1" id="KW-0175">Coiled coil</keyword>
<protein>
    <submittedName>
        <fullName evidence="3">Uncharacterized protein</fullName>
    </submittedName>
</protein>
<evidence type="ECO:0000313" key="3">
    <source>
        <dbReference type="EMBL" id="EFB32264.1"/>
    </source>
</evidence>
<evidence type="ECO:0000256" key="1">
    <source>
        <dbReference type="SAM" id="Coils"/>
    </source>
</evidence>
<feature type="transmembrane region" description="Helical" evidence="2">
    <location>
        <begin position="599"/>
        <end position="621"/>
    </location>
</feature>
<keyword evidence="2" id="KW-1133">Transmembrane helix</keyword>
<comment type="caution">
    <text evidence="3">The sequence shown here is derived from an EMBL/GenBank/DDBJ whole genome shotgun (WGS) entry which is preliminary data.</text>
</comment>
<feature type="coiled-coil region" evidence="1">
    <location>
        <begin position="517"/>
        <end position="570"/>
    </location>
</feature>
<accession>D1QQZ1</accession>
<proteinExistence type="predicted"/>
<evidence type="ECO:0000313" key="4">
    <source>
        <dbReference type="Proteomes" id="UP000004079"/>
    </source>
</evidence>
<organism evidence="3 4">
    <name type="scientific">Segatella oris F0302</name>
    <dbReference type="NCBI Taxonomy" id="649760"/>
    <lineage>
        <taxon>Bacteria</taxon>
        <taxon>Pseudomonadati</taxon>
        <taxon>Bacteroidota</taxon>
        <taxon>Bacteroidia</taxon>
        <taxon>Bacteroidales</taxon>
        <taxon>Prevotellaceae</taxon>
        <taxon>Segatella</taxon>
    </lineage>
</organism>
<reference evidence="3 4" key="1">
    <citation type="submission" date="2009-11" db="EMBL/GenBank/DDBJ databases">
        <authorList>
            <person name="Weinstock G."/>
            <person name="Sodergren E."/>
            <person name="Clifton S."/>
            <person name="Fulton L."/>
            <person name="Fulton B."/>
            <person name="Courtney L."/>
            <person name="Fronick C."/>
            <person name="Harrison M."/>
            <person name="Strong C."/>
            <person name="Farmer C."/>
            <person name="Delahaunty K."/>
            <person name="Markovic C."/>
            <person name="Hall O."/>
            <person name="Minx P."/>
            <person name="Tomlinson C."/>
            <person name="Mitreva M."/>
            <person name="Nelson J."/>
            <person name="Hou S."/>
            <person name="Wollam A."/>
            <person name="Pepin K.H."/>
            <person name="Johnson M."/>
            <person name="Bhonagiri V."/>
            <person name="Nash W.E."/>
            <person name="Warren W."/>
            <person name="Chinwalla A."/>
            <person name="Mardis E.R."/>
            <person name="Wilson R.K."/>
        </authorList>
    </citation>
    <scope>NUCLEOTIDE SEQUENCE [LARGE SCALE GENOMIC DNA]</scope>
    <source>
        <strain evidence="3 4">F0302</strain>
    </source>
</reference>